<feature type="transmembrane region" description="Helical" evidence="1">
    <location>
        <begin position="12"/>
        <end position="32"/>
    </location>
</feature>
<organism evidence="2 3">
    <name type="scientific">Amycolatopsis tucumanensis</name>
    <dbReference type="NCBI Taxonomy" id="401106"/>
    <lineage>
        <taxon>Bacteria</taxon>
        <taxon>Bacillati</taxon>
        <taxon>Actinomycetota</taxon>
        <taxon>Actinomycetes</taxon>
        <taxon>Pseudonocardiales</taxon>
        <taxon>Pseudonocardiaceae</taxon>
        <taxon>Amycolatopsis</taxon>
    </lineage>
</organism>
<evidence type="ECO:0000256" key="1">
    <source>
        <dbReference type="SAM" id="Phobius"/>
    </source>
</evidence>
<reference evidence="3" key="1">
    <citation type="journal article" date="2019" name="Int. J. Syst. Evol. Microbiol.">
        <title>The Global Catalogue of Microorganisms (GCM) 10K type strain sequencing project: providing services to taxonomists for standard genome sequencing and annotation.</title>
        <authorList>
            <consortium name="The Broad Institute Genomics Platform"/>
            <consortium name="The Broad Institute Genome Sequencing Center for Infectious Disease"/>
            <person name="Wu L."/>
            <person name="Ma J."/>
        </authorList>
    </citation>
    <scope>NUCLEOTIDE SEQUENCE [LARGE SCALE GENOMIC DNA]</scope>
    <source>
        <strain evidence="3">JCM 17017</strain>
    </source>
</reference>
<accession>A0ABP7HT54</accession>
<keyword evidence="1" id="KW-0472">Membrane</keyword>
<feature type="transmembrane region" description="Helical" evidence="1">
    <location>
        <begin position="44"/>
        <end position="62"/>
    </location>
</feature>
<comment type="caution">
    <text evidence="2">The sequence shown here is derived from an EMBL/GenBank/DDBJ whole genome shotgun (WGS) entry which is preliminary data.</text>
</comment>
<dbReference type="Proteomes" id="UP001501624">
    <property type="component" value="Unassembled WGS sequence"/>
</dbReference>
<keyword evidence="1" id="KW-0812">Transmembrane</keyword>
<protein>
    <recommendedName>
        <fullName evidence="4">PH domain-containing protein</fullName>
    </recommendedName>
</protein>
<name>A0ABP7HT54_9PSEU</name>
<sequence length="165" mass="18126">MEVQEWRIGPVLKVGALLTSLGFAAIGALAMHDGLLDGTQDLDAVLVAVLMVLALITIYRMVWWPRMTLTGSEILVRNPWRRYSVAVKDVVTLNTNPSGILIGDREGATVVAWVGQKGTGASWLGLTVRADKIIEELATAVDEEHRRAGLPTPRTIRRYLPRAEE</sequence>
<dbReference type="RefSeq" id="WP_237335600.1">
    <property type="nucleotide sequence ID" value="NZ_BAABCM010000002.1"/>
</dbReference>
<evidence type="ECO:0000313" key="2">
    <source>
        <dbReference type="EMBL" id="GAA3801958.1"/>
    </source>
</evidence>
<evidence type="ECO:0000313" key="3">
    <source>
        <dbReference type="Proteomes" id="UP001501624"/>
    </source>
</evidence>
<evidence type="ECO:0008006" key="4">
    <source>
        <dbReference type="Google" id="ProtNLM"/>
    </source>
</evidence>
<keyword evidence="3" id="KW-1185">Reference proteome</keyword>
<gene>
    <name evidence="2" type="ORF">GCM10022380_19310</name>
</gene>
<dbReference type="EMBL" id="BAABCM010000002">
    <property type="protein sequence ID" value="GAA3801958.1"/>
    <property type="molecule type" value="Genomic_DNA"/>
</dbReference>
<proteinExistence type="predicted"/>
<keyword evidence="1" id="KW-1133">Transmembrane helix</keyword>